<dbReference type="InterPro" id="IPR011605">
    <property type="entry name" value="NusB_fam"/>
</dbReference>
<dbReference type="PANTHER" id="PTHR11078:SF3">
    <property type="entry name" value="ANTITERMINATION NUSB DOMAIN-CONTAINING PROTEIN"/>
    <property type="match status" value="1"/>
</dbReference>
<gene>
    <name evidence="6" type="primary">nusB</name>
    <name evidence="8" type="ORF">SAMN05444392_101536</name>
</gene>
<dbReference type="Proteomes" id="UP000184476">
    <property type="component" value="Unassembled WGS sequence"/>
</dbReference>
<dbReference type="CDD" id="cd00619">
    <property type="entry name" value="Terminator_NusB"/>
    <property type="match status" value="1"/>
</dbReference>
<dbReference type="NCBIfam" id="TIGR01951">
    <property type="entry name" value="nusB"/>
    <property type="match status" value="1"/>
</dbReference>
<keyword evidence="3 6" id="KW-0694">RNA-binding</keyword>
<keyword evidence="5 6" id="KW-0804">Transcription</keyword>
<dbReference type="RefSeq" id="WP_073151509.1">
    <property type="nucleotide sequence ID" value="NZ_FQVL01000001.1"/>
</dbReference>
<proteinExistence type="inferred from homology"/>
<dbReference type="PANTHER" id="PTHR11078">
    <property type="entry name" value="N UTILIZATION SUBSTANCE PROTEIN B-RELATED"/>
    <property type="match status" value="1"/>
</dbReference>
<evidence type="ECO:0000256" key="6">
    <source>
        <dbReference type="HAMAP-Rule" id="MF_00073"/>
    </source>
</evidence>
<dbReference type="EMBL" id="FQVL01000001">
    <property type="protein sequence ID" value="SHE45563.1"/>
    <property type="molecule type" value="Genomic_DNA"/>
</dbReference>
<evidence type="ECO:0000256" key="2">
    <source>
        <dbReference type="ARBA" id="ARBA00022814"/>
    </source>
</evidence>
<dbReference type="STRING" id="112248.SAMN05444392_101536"/>
<keyword evidence="4 6" id="KW-0805">Transcription regulation</keyword>
<dbReference type="InterPro" id="IPR006027">
    <property type="entry name" value="NusB_RsmB_TIM44"/>
</dbReference>
<dbReference type="InterPro" id="IPR035926">
    <property type="entry name" value="NusB-like_sf"/>
</dbReference>
<protein>
    <recommendedName>
        <fullName evidence="6">Transcription antitermination protein NusB</fullName>
    </recommendedName>
    <alternativeName>
        <fullName evidence="6">Antitermination factor NusB</fullName>
    </alternativeName>
</protein>
<dbReference type="GO" id="GO:0003723">
    <property type="term" value="F:RNA binding"/>
    <property type="evidence" value="ECO:0007669"/>
    <property type="project" value="UniProtKB-UniRule"/>
</dbReference>
<keyword evidence="2 6" id="KW-0889">Transcription antitermination</keyword>
<keyword evidence="9" id="KW-1185">Reference proteome</keyword>
<dbReference type="GO" id="GO:0031564">
    <property type="term" value="P:transcription antitermination"/>
    <property type="evidence" value="ECO:0007669"/>
    <property type="project" value="UniProtKB-KW"/>
</dbReference>
<evidence type="ECO:0000256" key="4">
    <source>
        <dbReference type="ARBA" id="ARBA00023015"/>
    </source>
</evidence>
<dbReference type="HAMAP" id="MF_00073">
    <property type="entry name" value="NusB"/>
    <property type="match status" value="1"/>
</dbReference>
<dbReference type="AlphaFoldDB" id="A0A1M4TM53"/>
<evidence type="ECO:0000259" key="7">
    <source>
        <dbReference type="Pfam" id="PF01029"/>
    </source>
</evidence>
<name>A0A1M4TM53_9BACL</name>
<evidence type="ECO:0000256" key="1">
    <source>
        <dbReference type="ARBA" id="ARBA00005952"/>
    </source>
</evidence>
<dbReference type="SUPFAM" id="SSF48013">
    <property type="entry name" value="NusB-like"/>
    <property type="match status" value="1"/>
</dbReference>
<organism evidence="8 9">
    <name type="scientific">Seinonella peptonophila</name>
    <dbReference type="NCBI Taxonomy" id="112248"/>
    <lineage>
        <taxon>Bacteria</taxon>
        <taxon>Bacillati</taxon>
        <taxon>Bacillota</taxon>
        <taxon>Bacilli</taxon>
        <taxon>Bacillales</taxon>
        <taxon>Thermoactinomycetaceae</taxon>
        <taxon>Seinonella</taxon>
    </lineage>
</organism>
<comment type="similarity">
    <text evidence="1 6">Belongs to the NusB family.</text>
</comment>
<evidence type="ECO:0000313" key="8">
    <source>
        <dbReference type="EMBL" id="SHE45563.1"/>
    </source>
</evidence>
<reference evidence="8 9" key="1">
    <citation type="submission" date="2016-11" db="EMBL/GenBank/DDBJ databases">
        <authorList>
            <person name="Jaros S."/>
            <person name="Januszkiewicz K."/>
            <person name="Wedrychowicz H."/>
        </authorList>
    </citation>
    <scope>NUCLEOTIDE SEQUENCE [LARGE SCALE GENOMIC DNA]</scope>
    <source>
        <strain evidence="8 9">DSM 44666</strain>
    </source>
</reference>
<dbReference type="Pfam" id="PF01029">
    <property type="entry name" value="NusB"/>
    <property type="match status" value="1"/>
</dbReference>
<comment type="function">
    <text evidence="6">Involved in transcription antitermination. Required for transcription of ribosomal RNA (rRNA) genes. Binds specifically to the boxA antiterminator sequence of the ribosomal RNA (rrn) operons.</text>
</comment>
<evidence type="ECO:0000256" key="3">
    <source>
        <dbReference type="ARBA" id="ARBA00022884"/>
    </source>
</evidence>
<evidence type="ECO:0000256" key="5">
    <source>
        <dbReference type="ARBA" id="ARBA00023163"/>
    </source>
</evidence>
<feature type="domain" description="NusB/RsmB/TIM44" evidence="7">
    <location>
        <begin position="6"/>
        <end position="128"/>
    </location>
</feature>
<dbReference type="GO" id="GO:0005829">
    <property type="term" value="C:cytosol"/>
    <property type="evidence" value="ECO:0007669"/>
    <property type="project" value="TreeGrafter"/>
</dbReference>
<evidence type="ECO:0000313" key="9">
    <source>
        <dbReference type="Proteomes" id="UP000184476"/>
    </source>
</evidence>
<dbReference type="OrthoDB" id="9811381at2"/>
<dbReference type="GO" id="GO:0006353">
    <property type="term" value="P:DNA-templated transcription termination"/>
    <property type="evidence" value="ECO:0007669"/>
    <property type="project" value="UniProtKB-UniRule"/>
</dbReference>
<accession>A0A1M4TM53</accession>
<dbReference type="Gene3D" id="1.10.940.10">
    <property type="entry name" value="NusB-like"/>
    <property type="match status" value="1"/>
</dbReference>
<sequence length="138" mass="16117">MNRRLARESVLTTLYQLEFQPDEQSQIIHRQRTKLDRKTFLFYQQIVNGIQQHLNEIDQVIGKCLKSGWSIDRIASIDRAILRIAFYELLYEQETPIKVVINEAVEIAKSYSGDEASRFINGCLGKWVRENQEGQVTD</sequence>